<dbReference type="InterPro" id="IPR050092">
    <property type="entry name" value="RNase_H"/>
</dbReference>
<evidence type="ECO:0000256" key="3">
    <source>
        <dbReference type="ARBA" id="ARBA00012180"/>
    </source>
</evidence>
<proteinExistence type="inferred from homology"/>
<accession>A0ABM1ZAF5</accession>
<dbReference type="EnsemblMetazoa" id="AALFPA23_016587.R24204">
    <property type="protein sequence ID" value="AALFPA23_016587.P24204"/>
    <property type="gene ID" value="AALFPA23_016587"/>
</dbReference>
<keyword evidence="10" id="KW-1185">Reference proteome</keyword>
<comment type="similarity">
    <text evidence="2">Belongs to the RNase H family.</text>
</comment>
<comment type="catalytic activity">
    <reaction evidence="1">
        <text>Endonucleolytic cleavage to 5'-phosphomonoester.</text>
        <dbReference type="EC" id="3.1.26.4"/>
    </reaction>
</comment>
<evidence type="ECO:0000313" key="9">
    <source>
        <dbReference type="EnsemblMetazoa" id="AALFPA23_016587.P24204"/>
    </source>
</evidence>
<dbReference type="SUPFAM" id="SSF53098">
    <property type="entry name" value="Ribonuclease H-like"/>
    <property type="match status" value="1"/>
</dbReference>
<dbReference type="InterPro" id="IPR012337">
    <property type="entry name" value="RNaseH-like_sf"/>
</dbReference>
<dbReference type="Gene3D" id="3.30.420.10">
    <property type="entry name" value="Ribonuclease H-like superfamily/Ribonuclease H"/>
    <property type="match status" value="1"/>
</dbReference>
<evidence type="ECO:0000256" key="7">
    <source>
        <dbReference type="ARBA" id="ARBA00022801"/>
    </source>
</evidence>
<protein>
    <recommendedName>
        <fullName evidence="3">ribonuclease H</fullName>
        <ecNumber evidence="3">3.1.26.4</ecNumber>
    </recommendedName>
</protein>
<keyword evidence="6" id="KW-0255">Endonuclease</keyword>
<evidence type="ECO:0000256" key="1">
    <source>
        <dbReference type="ARBA" id="ARBA00000077"/>
    </source>
</evidence>
<sequence>MQTFDRVEMDRIVKTTLVEARPKKERTPPSVWQKLFKEATHTMYKEYSKIFTDGSKTSSGTALAVYDETDSTNIAESINTNFSITNAELLAILRAIELVKLKGYKKSIIFTDSKSACEMLLNLRTIKDNYLLGEIYKELQSMAGSVCKIQWIPSHTGIHGNETADQLAVSKTREKQTCCRGITAGDALNLSKLETWEEWRQKYKNISKDKGIWHFQLMERPGQKIWSKDLILNPDEVKTLNRIRSGHCLTKDRKANWGWEDDNLCEWCEVTENLKHILYDCPRYNQSRSQFPPLEYMKPLEMILQEGCEEELKQIVKFLKANEVHI</sequence>
<dbReference type="CDD" id="cd09276">
    <property type="entry name" value="Rnase_HI_RT_non_LTR"/>
    <property type="match status" value="1"/>
</dbReference>
<evidence type="ECO:0000256" key="4">
    <source>
        <dbReference type="ARBA" id="ARBA00022722"/>
    </source>
</evidence>
<organism evidence="9 10">
    <name type="scientific">Aedes albopictus</name>
    <name type="common">Asian tiger mosquito</name>
    <name type="synonym">Stegomyia albopicta</name>
    <dbReference type="NCBI Taxonomy" id="7160"/>
    <lineage>
        <taxon>Eukaryota</taxon>
        <taxon>Metazoa</taxon>
        <taxon>Ecdysozoa</taxon>
        <taxon>Arthropoda</taxon>
        <taxon>Hexapoda</taxon>
        <taxon>Insecta</taxon>
        <taxon>Pterygota</taxon>
        <taxon>Neoptera</taxon>
        <taxon>Endopterygota</taxon>
        <taxon>Diptera</taxon>
        <taxon>Nematocera</taxon>
        <taxon>Culicoidea</taxon>
        <taxon>Culicidae</taxon>
        <taxon>Culicinae</taxon>
        <taxon>Aedini</taxon>
        <taxon>Aedes</taxon>
        <taxon>Stegomyia</taxon>
    </lineage>
</organism>
<dbReference type="InterPro" id="IPR002156">
    <property type="entry name" value="RNaseH_domain"/>
</dbReference>
<keyword evidence="4" id="KW-0540">Nuclease</keyword>
<evidence type="ECO:0000259" key="8">
    <source>
        <dbReference type="PROSITE" id="PS50879"/>
    </source>
</evidence>
<reference evidence="10" key="1">
    <citation type="journal article" date="2015" name="Proc. Natl. Acad. Sci. U.S.A.">
        <title>Genome sequence of the Asian Tiger mosquito, Aedes albopictus, reveals insights into its biology, genetics, and evolution.</title>
        <authorList>
            <person name="Chen X.G."/>
            <person name="Jiang X."/>
            <person name="Gu J."/>
            <person name="Xu M."/>
            <person name="Wu Y."/>
            <person name="Deng Y."/>
            <person name="Zhang C."/>
            <person name="Bonizzoni M."/>
            <person name="Dermauw W."/>
            <person name="Vontas J."/>
            <person name="Armbruster P."/>
            <person name="Huang X."/>
            <person name="Yang Y."/>
            <person name="Zhang H."/>
            <person name="He W."/>
            <person name="Peng H."/>
            <person name="Liu Y."/>
            <person name="Wu K."/>
            <person name="Chen J."/>
            <person name="Lirakis M."/>
            <person name="Topalis P."/>
            <person name="Van Leeuwen T."/>
            <person name="Hall A.B."/>
            <person name="Jiang X."/>
            <person name="Thorpe C."/>
            <person name="Mueller R.L."/>
            <person name="Sun C."/>
            <person name="Waterhouse R.M."/>
            <person name="Yan G."/>
            <person name="Tu Z.J."/>
            <person name="Fang X."/>
            <person name="James A.A."/>
        </authorList>
    </citation>
    <scope>NUCLEOTIDE SEQUENCE [LARGE SCALE GENOMIC DNA]</scope>
    <source>
        <strain evidence="10">Foshan</strain>
    </source>
</reference>
<keyword evidence="5" id="KW-0479">Metal-binding</keyword>
<evidence type="ECO:0000256" key="5">
    <source>
        <dbReference type="ARBA" id="ARBA00022723"/>
    </source>
</evidence>
<dbReference type="PROSITE" id="PS50879">
    <property type="entry name" value="RNASE_H_1"/>
    <property type="match status" value="1"/>
</dbReference>
<reference evidence="9" key="2">
    <citation type="submission" date="2025-05" db="UniProtKB">
        <authorList>
            <consortium name="EnsemblMetazoa"/>
        </authorList>
    </citation>
    <scope>IDENTIFICATION</scope>
    <source>
        <strain evidence="9">Foshan</strain>
    </source>
</reference>
<keyword evidence="7" id="KW-0378">Hydrolase</keyword>
<dbReference type="EC" id="3.1.26.4" evidence="3"/>
<feature type="domain" description="RNase H type-1" evidence="8">
    <location>
        <begin position="44"/>
        <end position="173"/>
    </location>
</feature>
<dbReference type="PANTHER" id="PTHR10642:SF26">
    <property type="entry name" value="RIBONUCLEASE H1"/>
    <property type="match status" value="1"/>
</dbReference>
<dbReference type="PANTHER" id="PTHR10642">
    <property type="entry name" value="RIBONUCLEASE H1"/>
    <property type="match status" value="1"/>
</dbReference>
<dbReference type="GeneID" id="134286390"/>
<dbReference type="RefSeq" id="XP_062703986.1">
    <property type="nucleotide sequence ID" value="XM_062848002.1"/>
</dbReference>
<evidence type="ECO:0000256" key="6">
    <source>
        <dbReference type="ARBA" id="ARBA00022759"/>
    </source>
</evidence>
<dbReference type="InterPro" id="IPR036397">
    <property type="entry name" value="RNaseH_sf"/>
</dbReference>
<name>A0ABM1ZAF5_AEDAL</name>
<evidence type="ECO:0000256" key="2">
    <source>
        <dbReference type="ARBA" id="ARBA00005300"/>
    </source>
</evidence>
<dbReference type="Pfam" id="PF00075">
    <property type="entry name" value="RNase_H"/>
    <property type="match status" value="1"/>
</dbReference>
<evidence type="ECO:0000313" key="10">
    <source>
        <dbReference type="Proteomes" id="UP000069940"/>
    </source>
</evidence>
<dbReference type="Proteomes" id="UP000069940">
    <property type="component" value="Unassembled WGS sequence"/>
</dbReference>